<feature type="transmembrane region" description="Helical" evidence="6">
    <location>
        <begin position="35"/>
        <end position="54"/>
    </location>
</feature>
<evidence type="ECO:0000256" key="6">
    <source>
        <dbReference type="SAM" id="Phobius"/>
    </source>
</evidence>
<dbReference type="GO" id="GO:0016020">
    <property type="term" value="C:membrane"/>
    <property type="evidence" value="ECO:0007669"/>
    <property type="project" value="UniProtKB-SubCell"/>
</dbReference>
<evidence type="ECO:0000313" key="8">
    <source>
        <dbReference type="EMBL" id="ADE38381.1"/>
    </source>
</evidence>
<dbReference type="EMBL" id="CP001751">
    <property type="protein sequence ID" value="ADE38381.1"/>
    <property type="molecule type" value="Genomic_DNA"/>
</dbReference>
<feature type="transmembrane region" description="Helical" evidence="6">
    <location>
        <begin position="7"/>
        <end position="23"/>
    </location>
</feature>
<dbReference type="Proteomes" id="UP000007460">
    <property type="component" value="Chromosome"/>
</dbReference>
<dbReference type="RefSeq" id="WP_013045011.1">
    <property type="nucleotide sequence ID" value="NC_014010.1"/>
</dbReference>
<feature type="transmembrane region" description="Helical" evidence="6">
    <location>
        <begin position="93"/>
        <end position="114"/>
    </location>
</feature>
<evidence type="ECO:0000256" key="3">
    <source>
        <dbReference type="ARBA" id="ARBA00022692"/>
    </source>
</evidence>
<evidence type="ECO:0000256" key="2">
    <source>
        <dbReference type="ARBA" id="ARBA00007362"/>
    </source>
</evidence>
<dbReference type="InterPro" id="IPR000620">
    <property type="entry name" value="EamA_dom"/>
</dbReference>
<evidence type="ECO:0000256" key="5">
    <source>
        <dbReference type="ARBA" id="ARBA00023136"/>
    </source>
</evidence>
<keyword evidence="9" id="KW-1185">Reference proteome</keyword>
<dbReference type="PANTHER" id="PTHR32322">
    <property type="entry name" value="INNER MEMBRANE TRANSPORTER"/>
    <property type="match status" value="1"/>
</dbReference>
<comment type="similarity">
    <text evidence="2">Belongs to the EamA transporter family.</text>
</comment>
<feature type="transmembrane region" description="Helical" evidence="6">
    <location>
        <begin position="267"/>
        <end position="285"/>
    </location>
</feature>
<dbReference type="PANTHER" id="PTHR32322:SF2">
    <property type="entry name" value="EAMA DOMAIN-CONTAINING PROTEIN"/>
    <property type="match status" value="1"/>
</dbReference>
<gene>
    <name evidence="8" type="ordered locus">SAR116_0138</name>
</gene>
<feature type="transmembrane region" description="Helical" evidence="6">
    <location>
        <begin position="147"/>
        <end position="167"/>
    </location>
</feature>
<reference evidence="8 9" key="1">
    <citation type="journal article" date="2010" name="J. Bacteriol.">
        <title>Complete genome sequence of "Candidatus Puniceispirillum marinum" IMCC1322, a representative of the SAR116 clade in the Alphaproteobacteria.</title>
        <authorList>
            <person name="Oh H.M."/>
            <person name="Kwon K.K."/>
            <person name="Kang I."/>
            <person name="Kang S.G."/>
            <person name="Lee J.H."/>
            <person name="Kim S.J."/>
            <person name="Cho J.C."/>
        </authorList>
    </citation>
    <scope>NUCLEOTIDE SEQUENCE [LARGE SCALE GENOMIC DNA]</scope>
    <source>
        <strain evidence="8 9">IMCC1322</strain>
    </source>
</reference>
<dbReference type="SUPFAM" id="SSF103481">
    <property type="entry name" value="Multidrug resistance efflux transporter EmrE"/>
    <property type="match status" value="2"/>
</dbReference>
<feature type="transmembrane region" description="Helical" evidence="6">
    <location>
        <begin position="66"/>
        <end position="87"/>
    </location>
</feature>
<keyword evidence="5 6" id="KW-0472">Membrane</keyword>
<accession>D5BP99</accession>
<dbReference type="STRING" id="488538.SAR116_0138"/>
<keyword evidence="4 6" id="KW-1133">Transmembrane helix</keyword>
<dbReference type="InterPro" id="IPR050638">
    <property type="entry name" value="AA-Vitamin_Transporters"/>
</dbReference>
<feature type="domain" description="EamA" evidence="7">
    <location>
        <begin position="151"/>
        <end position="285"/>
    </location>
</feature>
<feature type="transmembrane region" description="Helical" evidence="6">
    <location>
        <begin position="174"/>
        <end position="199"/>
    </location>
</feature>
<dbReference type="InterPro" id="IPR037185">
    <property type="entry name" value="EmrE-like"/>
</dbReference>
<evidence type="ECO:0000256" key="1">
    <source>
        <dbReference type="ARBA" id="ARBA00004141"/>
    </source>
</evidence>
<evidence type="ECO:0000259" key="7">
    <source>
        <dbReference type="Pfam" id="PF00892"/>
    </source>
</evidence>
<feature type="domain" description="EamA" evidence="7">
    <location>
        <begin position="6"/>
        <end position="137"/>
    </location>
</feature>
<protein>
    <recommendedName>
        <fullName evidence="7">EamA domain-containing protein</fullName>
    </recommendedName>
</protein>
<feature type="transmembrane region" description="Helical" evidence="6">
    <location>
        <begin position="211"/>
        <end position="236"/>
    </location>
</feature>
<keyword evidence="3 6" id="KW-0812">Transmembrane</keyword>
<dbReference type="eggNOG" id="COG0697">
    <property type="taxonomic scope" value="Bacteria"/>
</dbReference>
<organism evidence="8 9">
    <name type="scientific">Puniceispirillum marinum (strain IMCC1322)</name>
    <dbReference type="NCBI Taxonomy" id="488538"/>
    <lineage>
        <taxon>Bacteria</taxon>
        <taxon>Pseudomonadati</taxon>
        <taxon>Pseudomonadota</taxon>
        <taxon>Alphaproteobacteria</taxon>
        <taxon>Candidatus Puniceispirillales</taxon>
        <taxon>Candidatus Puniceispirillaceae</taxon>
        <taxon>Candidatus Puniceispirillum</taxon>
    </lineage>
</organism>
<dbReference type="HOGENOM" id="CLU_033863_5_3_5"/>
<proteinExistence type="inferred from homology"/>
<name>D5BP99_PUNMI</name>
<dbReference type="OrthoDB" id="2352272at2"/>
<evidence type="ECO:0000256" key="4">
    <source>
        <dbReference type="ARBA" id="ARBA00022989"/>
    </source>
</evidence>
<evidence type="ECO:0000313" key="9">
    <source>
        <dbReference type="Proteomes" id="UP000007460"/>
    </source>
</evidence>
<feature type="transmembrane region" description="Helical" evidence="6">
    <location>
        <begin position="243"/>
        <end position="261"/>
    </location>
</feature>
<dbReference type="AlphaFoldDB" id="D5BP99"/>
<comment type="subcellular location">
    <subcellularLocation>
        <location evidence="1">Membrane</location>
        <topology evidence="1">Multi-pass membrane protein</topology>
    </subcellularLocation>
</comment>
<feature type="transmembrane region" description="Helical" evidence="6">
    <location>
        <begin position="121"/>
        <end position="141"/>
    </location>
</feature>
<dbReference type="KEGG" id="apb:SAR116_0138"/>
<sequence length="289" mass="31647">MKLFDYFLYAVVVFGWSTSWFPLKMQLGVVAPEVSLFWRFLIASFLMFVISFASKQTLRFGWRTHLRIAALGLCLFSGNFTLFYYAGLQTTSGLLAVMFSIASLINVLMVAALTRSAPKPAHIIAALVGIGGVCLLFWPELQISETAVTTILLCFMGTMFFCTGNMVSASAQKAGFPVIGTASWGMLYGACYLGIFSAIRGQAFIIEATPVYVGSLIWLALISSVFTFTAFLMLIGRIGAGRTGYATVIFPVFALLISTFLESYIWTWFSLSGLALVVLGNVIMVRARD</sequence>
<dbReference type="Pfam" id="PF00892">
    <property type="entry name" value="EamA"/>
    <property type="match status" value="2"/>
</dbReference>